<feature type="transmembrane region" description="Helical" evidence="1">
    <location>
        <begin position="20"/>
        <end position="43"/>
    </location>
</feature>
<organism evidence="2 3">
    <name type="scientific">Chloroflexus islandicus</name>
    <dbReference type="NCBI Taxonomy" id="1707952"/>
    <lineage>
        <taxon>Bacteria</taxon>
        <taxon>Bacillati</taxon>
        <taxon>Chloroflexota</taxon>
        <taxon>Chloroflexia</taxon>
        <taxon>Chloroflexales</taxon>
        <taxon>Chloroflexineae</taxon>
        <taxon>Chloroflexaceae</taxon>
        <taxon>Chloroflexus</taxon>
    </lineage>
</organism>
<reference evidence="2 3" key="1">
    <citation type="submission" date="2016-04" db="EMBL/GenBank/DDBJ databases">
        <title>Chloroflexus islandicus sp. nov., a thermophilic filamentous anoxygenic phototrophic bacterium from geyser Strokkur (Iceland).</title>
        <authorList>
            <person name="Gaisin V.A."/>
            <person name="Kalashnikov A.M."/>
            <person name="Sukhacheva M.V."/>
            <person name="Grouzdev D.S."/>
            <person name="Ivanov T.M."/>
            <person name="Kuznetsov B."/>
            <person name="Gorlenko V.M."/>
        </authorList>
    </citation>
    <scope>NUCLEOTIDE SEQUENCE [LARGE SCALE GENOMIC DNA]</scope>
    <source>
        <strain evidence="3">isl-2</strain>
    </source>
</reference>
<dbReference type="OrthoDB" id="152579at2"/>
<evidence type="ECO:0000256" key="1">
    <source>
        <dbReference type="SAM" id="Phobius"/>
    </source>
</evidence>
<gene>
    <name evidence="2" type="ORF">A6A03_04725</name>
</gene>
<comment type="caution">
    <text evidence="2">The sequence shown here is derived from an EMBL/GenBank/DDBJ whole genome shotgun (WGS) entry which is preliminary data.</text>
</comment>
<dbReference type="RefSeq" id="WP_066791122.1">
    <property type="nucleotide sequence ID" value="NZ_LWQS01000103.1"/>
</dbReference>
<dbReference type="Proteomes" id="UP000078287">
    <property type="component" value="Unassembled WGS sequence"/>
</dbReference>
<dbReference type="STRING" id="1707952.A6A03_04725"/>
<dbReference type="InterPro" id="IPR028994">
    <property type="entry name" value="Integrin_alpha_N"/>
</dbReference>
<keyword evidence="1" id="KW-1133">Transmembrane helix</keyword>
<dbReference type="EMBL" id="LWQS01000103">
    <property type="protein sequence ID" value="OAN38197.1"/>
    <property type="molecule type" value="Genomic_DNA"/>
</dbReference>
<keyword evidence="1" id="KW-0472">Membrane</keyword>
<protein>
    <recommendedName>
        <fullName evidence="4">VCBS repeat-containing protein</fullName>
    </recommendedName>
</protein>
<dbReference type="AlphaFoldDB" id="A0A178LXJ9"/>
<accession>A0A178LXJ9</accession>
<name>A0A178LXJ9_9CHLR</name>
<evidence type="ECO:0000313" key="3">
    <source>
        <dbReference type="Proteomes" id="UP000078287"/>
    </source>
</evidence>
<proteinExistence type="predicted"/>
<keyword evidence="3" id="KW-1185">Reference proteome</keyword>
<dbReference type="SUPFAM" id="SSF69318">
    <property type="entry name" value="Integrin alpha N-terminal domain"/>
    <property type="match status" value="1"/>
</dbReference>
<evidence type="ECO:0008006" key="4">
    <source>
        <dbReference type="Google" id="ProtNLM"/>
    </source>
</evidence>
<sequence>MATTSRELQPVRRVYAVGRIVRGMVTVLAVAALVVIVGTVAEFGRIMIDDWRYGRPRTTHLIGYAGLPAERAGQPSRFIAMNLDRQVVIVALPGGDPAQAQTWQGPYLFGLHEDLTPVVLSLEDIDGDGLADLLVTIHYEQLVYLNRDGTFRLPTPEEWHRLAQERSK</sequence>
<keyword evidence="1" id="KW-0812">Transmembrane</keyword>
<evidence type="ECO:0000313" key="2">
    <source>
        <dbReference type="EMBL" id="OAN38197.1"/>
    </source>
</evidence>